<keyword evidence="1" id="KW-0175">Coiled coil</keyword>
<name>A0A1A8JK42_NOTKU</name>
<evidence type="ECO:0000313" key="2">
    <source>
        <dbReference type="EMBL" id="SBR09516.1"/>
    </source>
</evidence>
<feature type="coiled-coil region" evidence="1">
    <location>
        <begin position="120"/>
        <end position="151"/>
    </location>
</feature>
<reference evidence="2" key="2">
    <citation type="submission" date="2016-06" db="EMBL/GenBank/DDBJ databases">
        <title>The genome of a short-lived fish provides insights into sex chromosome evolution and the genetic control of aging.</title>
        <authorList>
            <person name="Reichwald K."/>
            <person name="Felder M."/>
            <person name="Petzold A."/>
            <person name="Koch P."/>
            <person name="Groth M."/>
            <person name="Platzer M."/>
        </authorList>
    </citation>
    <scope>NUCLEOTIDE SEQUENCE</scope>
    <source>
        <tissue evidence="2">Brain</tissue>
    </source>
</reference>
<sequence>RNHARDEDIAVPSKKCKWIKPSEESLKKVKFQQGKDIIFNNSQQTKKVKSSKGHATSPAFPPLTPSEQAQFYSNLSSCCTQDGQTTKPAVLSVIGDFSSSYVPKAVTLDLPQPLINLYGRQARDVSAEELEERAEKLLENMTVTKEQVNRRVTNTANSGVFGLSSCLSLCKILPDHIFGVKLWKRRLEHSQSPTFGLTKEVVE</sequence>
<dbReference type="PANTHER" id="PTHR47526">
    <property type="entry name" value="ATP-DEPENDENT DNA HELICASE"/>
    <property type="match status" value="1"/>
</dbReference>
<dbReference type="EMBL" id="HAED01022748">
    <property type="protein sequence ID" value="SBR09516.1"/>
    <property type="molecule type" value="Transcribed_RNA"/>
</dbReference>
<dbReference type="PANTHER" id="PTHR47526:SF4">
    <property type="entry name" value="SWIM-TYPE DOMAIN-CONTAINING PROTEIN"/>
    <property type="match status" value="1"/>
</dbReference>
<protein>
    <submittedName>
        <fullName evidence="2">Uncharacterized protein</fullName>
    </submittedName>
</protein>
<evidence type="ECO:0000256" key="1">
    <source>
        <dbReference type="SAM" id="Coils"/>
    </source>
</evidence>
<dbReference type="AlphaFoldDB" id="A0A1A8JK42"/>
<reference evidence="2" key="1">
    <citation type="submission" date="2016-05" db="EMBL/GenBank/DDBJ databases">
        <authorList>
            <person name="Lavstsen T."/>
            <person name="Jespersen J.S."/>
        </authorList>
    </citation>
    <scope>NUCLEOTIDE SEQUENCE</scope>
    <source>
        <tissue evidence="2">Brain</tissue>
    </source>
</reference>
<accession>A0A1A8JK42</accession>
<feature type="non-terminal residue" evidence="2">
    <location>
        <position position="1"/>
    </location>
</feature>
<gene>
    <name evidence="2" type="primary">BRAFLDRAFT_89736</name>
</gene>
<organism evidence="2">
    <name type="scientific">Nothobranchius kuhntae</name>
    <name type="common">Beira killifish</name>
    <dbReference type="NCBI Taxonomy" id="321403"/>
    <lineage>
        <taxon>Eukaryota</taxon>
        <taxon>Metazoa</taxon>
        <taxon>Chordata</taxon>
        <taxon>Craniata</taxon>
        <taxon>Vertebrata</taxon>
        <taxon>Euteleostomi</taxon>
        <taxon>Actinopterygii</taxon>
        <taxon>Neopterygii</taxon>
        <taxon>Teleostei</taxon>
        <taxon>Neoteleostei</taxon>
        <taxon>Acanthomorphata</taxon>
        <taxon>Ovalentaria</taxon>
        <taxon>Atherinomorphae</taxon>
        <taxon>Cyprinodontiformes</taxon>
        <taxon>Nothobranchiidae</taxon>
        <taxon>Nothobranchius</taxon>
    </lineage>
</organism>
<proteinExistence type="predicted"/>